<keyword evidence="6" id="KW-0472">Membrane</keyword>
<dbReference type="Proteomes" id="UP000005388">
    <property type="component" value="Unassembled WGS sequence"/>
</dbReference>
<organism evidence="9 10">
    <name type="scientific">Streptococcus urinalis 2285-97</name>
    <dbReference type="NCBI Taxonomy" id="764291"/>
    <lineage>
        <taxon>Bacteria</taxon>
        <taxon>Bacillati</taxon>
        <taxon>Bacillota</taxon>
        <taxon>Bacilli</taxon>
        <taxon>Lactobacillales</taxon>
        <taxon>Streptococcaceae</taxon>
        <taxon>Streptococcus</taxon>
    </lineage>
</organism>
<dbReference type="Pfam" id="PF00746">
    <property type="entry name" value="Gram_pos_anchor"/>
    <property type="match status" value="1"/>
</dbReference>
<dbReference type="STRING" id="764291.STRUR_1960"/>
<feature type="domain" description="Gram-positive cocci surface proteins LPxTG" evidence="8">
    <location>
        <begin position="226"/>
        <end position="259"/>
    </location>
</feature>
<evidence type="ECO:0000256" key="7">
    <source>
        <dbReference type="SAM" id="SignalP"/>
    </source>
</evidence>
<proteinExistence type="predicted"/>
<keyword evidence="6" id="KW-1133">Transmembrane helix</keyword>
<protein>
    <submittedName>
        <fullName evidence="9">Gram positive anchor</fullName>
    </submittedName>
</protein>
<evidence type="ECO:0000313" key="9">
    <source>
        <dbReference type="EMBL" id="EHJ57774.1"/>
    </source>
</evidence>
<keyword evidence="10" id="KW-1185">Reference proteome</keyword>
<reference evidence="9 10" key="1">
    <citation type="journal article" date="2014" name="Int. J. Syst. Evol. Microbiol.">
        <title>Phylogenomics and the dynamic genome evolution of the genus Streptococcus.</title>
        <authorList>
            <consortium name="The Broad Institute Genome Sequencing Platform"/>
            <person name="Richards V.P."/>
            <person name="Palmer S.R."/>
            <person name="Pavinski Bitar P.D."/>
            <person name="Qin X."/>
            <person name="Weinstock G.M."/>
            <person name="Highlander S.K."/>
            <person name="Town C.D."/>
            <person name="Burne R.A."/>
            <person name="Stanhope M.J."/>
        </authorList>
    </citation>
    <scope>NUCLEOTIDE SEQUENCE [LARGE SCALE GENOMIC DNA]</scope>
    <source>
        <strain evidence="9 10">2285-97</strain>
    </source>
</reference>
<keyword evidence="6" id="KW-0812">Transmembrane</keyword>
<keyword evidence="2" id="KW-0964">Secreted</keyword>
<dbReference type="RefSeq" id="WP_006740468.1">
    <property type="nucleotide sequence ID" value="NZ_AEUZ02000001.1"/>
</dbReference>
<feature type="compositionally biased region" description="Low complexity" evidence="5">
    <location>
        <begin position="65"/>
        <end position="152"/>
    </location>
</feature>
<feature type="compositionally biased region" description="Polar residues" evidence="5">
    <location>
        <begin position="47"/>
        <end position="64"/>
    </location>
</feature>
<sequence>MSKVKVLSLITVSGLFLIAGNLSASADVVTSGGDTIMLSGVDAGVSDSITPPSSSINPVTDTTEPSAPTPSTDPITDTTEPSAPTPSTDPITDTTEPSAPTPSTDQTTDTTDSSTSAPSTDQTTDATDSSTSAPSTDQTTDATDSSTSAPSTEAEKPAPSKEPDAPKPITKPIVDVPISTVTGDTVIGTENGKVIVQSASGTILKDAKEVGGEVQKDGTVAIKKSDGKIEVLPNTGEGKTIFTIVGLLLIAGAVWIGFKDNIKKYLTFFKKKSEK</sequence>
<name>G5KDU1_9STRE</name>
<gene>
    <name evidence="9" type="ORF">STRUR_1960</name>
</gene>
<evidence type="ECO:0000256" key="6">
    <source>
        <dbReference type="SAM" id="Phobius"/>
    </source>
</evidence>
<feature type="region of interest" description="Disordered" evidence="5">
    <location>
        <begin position="46"/>
        <end position="172"/>
    </location>
</feature>
<comment type="caution">
    <text evidence="9">The sequence shown here is derived from an EMBL/GenBank/DDBJ whole genome shotgun (WGS) entry which is preliminary data.</text>
</comment>
<dbReference type="NCBIfam" id="TIGR01167">
    <property type="entry name" value="LPXTG_anchor"/>
    <property type="match status" value="1"/>
</dbReference>
<evidence type="ECO:0000313" key="10">
    <source>
        <dbReference type="Proteomes" id="UP000005388"/>
    </source>
</evidence>
<evidence type="ECO:0000256" key="2">
    <source>
        <dbReference type="ARBA" id="ARBA00022525"/>
    </source>
</evidence>
<keyword evidence="1" id="KW-0134">Cell wall</keyword>
<evidence type="ECO:0000256" key="4">
    <source>
        <dbReference type="ARBA" id="ARBA00023088"/>
    </source>
</evidence>
<evidence type="ECO:0000259" key="8">
    <source>
        <dbReference type="Pfam" id="PF00746"/>
    </source>
</evidence>
<keyword evidence="4" id="KW-0572">Peptidoglycan-anchor</keyword>
<accession>G5KDU1</accession>
<feature type="transmembrane region" description="Helical" evidence="6">
    <location>
        <begin position="240"/>
        <end position="258"/>
    </location>
</feature>
<keyword evidence="3 7" id="KW-0732">Signal</keyword>
<evidence type="ECO:0000256" key="5">
    <source>
        <dbReference type="SAM" id="MobiDB-lite"/>
    </source>
</evidence>
<dbReference type="EMBL" id="AEUZ02000001">
    <property type="protein sequence ID" value="EHJ57774.1"/>
    <property type="molecule type" value="Genomic_DNA"/>
</dbReference>
<feature type="compositionally biased region" description="Basic and acidic residues" evidence="5">
    <location>
        <begin position="153"/>
        <end position="165"/>
    </location>
</feature>
<feature type="signal peptide" evidence="7">
    <location>
        <begin position="1"/>
        <end position="26"/>
    </location>
</feature>
<evidence type="ECO:0000256" key="3">
    <source>
        <dbReference type="ARBA" id="ARBA00022729"/>
    </source>
</evidence>
<evidence type="ECO:0000256" key="1">
    <source>
        <dbReference type="ARBA" id="ARBA00022512"/>
    </source>
</evidence>
<dbReference type="InterPro" id="IPR019931">
    <property type="entry name" value="LPXTG_anchor"/>
</dbReference>
<dbReference type="AlphaFoldDB" id="G5KDU1"/>
<feature type="chain" id="PRO_5039031204" evidence="7">
    <location>
        <begin position="27"/>
        <end position="275"/>
    </location>
</feature>